<keyword evidence="4 8" id="KW-1133">Transmembrane helix</keyword>
<organism evidence="9 10">
    <name type="scientific">Mycena albidolilacea</name>
    <dbReference type="NCBI Taxonomy" id="1033008"/>
    <lineage>
        <taxon>Eukaryota</taxon>
        <taxon>Fungi</taxon>
        <taxon>Dikarya</taxon>
        <taxon>Basidiomycota</taxon>
        <taxon>Agaricomycotina</taxon>
        <taxon>Agaricomycetes</taxon>
        <taxon>Agaricomycetidae</taxon>
        <taxon>Agaricales</taxon>
        <taxon>Marasmiineae</taxon>
        <taxon>Mycenaceae</taxon>
        <taxon>Mycena</taxon>
    </lineage>
</organism>
<feature type="transmembrane region" description="Helical" evidence="8">
    <location>
        <begin position="44"/>
        <end position="60"/>
    </location>
</feature>
<dbReference type="Proteomes" id="UP001218218">
    <property type="component" value="Unassembled WGS sequence"/>
</dbReference>
<proteinExistence type="predicted"/>
<evidence type="ECO:0000313" key="10">
    <source>
        <dbReference type="Proteomes" id="UP001218218"/>
    </source>
</evidence>
<dbReference type="PANTHER" id="PTHR12270">
    <property type="entry name" value="GLYCOSYLTRANSFERASE-RELATED"/>
    <property type="match status" value="1"/>
</dbReference>
<dbReference type="InterPro" id="IPR051292">
    <property type="entry name" value="Xyl/GlcA_transferase"/>
</dbReference>
<keyword evidence="2 8" id="KW-0812">Transmembrane</keyword>
<name>A0AAD7A4K5_9AGAR</name>
<comment type="subcellular location">
    <subcellularLocation>
        <location evidence="1">Membrane</location>
        <topology evidence="1">Single-pass type II membrane protein</topology>
    </subcellularLocation>
</comment>
<dbReference type="Gene3D" id="3.90.550.10">
    <property type="entry name" value="Spore Coat Polysaccharide Biosynthesis Protein SpsA, Chain A"/>
    <property type="match status" value="1"/>
</dbReference>
<reference evidence="9" key="1">
    <citation type="submission" date="2023-03" db="EMBL/GenBank/DDBJ databases">
        <title>Massive genome expansion in bonnet fungi (Mycena s.s.) driven by repeated elements and novel gene families across ecological guilds.</title>
        <authorList>
            <consortium name="Lawrence Berkeley National Laboratory"/>
            <person name="Harder C.B."/>
            <person name="Miyauchi S."/>
            <person name="Viragh M."/>
            <person name="Kuo A."/>
            <person name="Thoen E."/>
            <person name="Andreopoulos B."/>
            <person name="Lu D."/>
            <person name="Skrede I."/>
            <person name="Drula E."/>
            <person name="Henrissat B."/>
            <person name="Morin E."/>
            <person name="Kohler A."/>
            <person name="Barry K."/>
            <person name="LaButti K."/>
            <person name="Morin E."/>
            <person name="Salamov A."/>
            <person name="Lipzen A."/>
            <person name="Mereny Z."/>
            <person name="Hegedus B."/>
            <person name="Baldrian P."/>
            <person name="Stursova M."/>
            <person name="Weitz H."/>
            <person name="Taylor A."/>
            <person name="Grigoriev I.V."/>
            <person name="Nagy L.G."/>
            <person name="Martin F."/>
            <person name="Kauserud H."/>
        </authorList>
    </citation>
    <scope>NUCLEOTIDE SEQUENCE</scope>
    <source>
        <strain evidence="9">CBHHK002</strain>
    </source>
</reference>
<evidence type="ECO:0000256" key="2">
    <source>
        <dbReference type="ARBA" id="ARBA00022692"/>
    </source>
</evidence>
<evidence type="ECO:0000256" key="8">
    <source>
        <dbReference type="SAM" id="Phobius"/>
    </source>
</evidence>
<keyword evidence="3" id="KW-0735">Signal-anchor</keyword>
<keyword evidence="6" id="KW-0325">Glycoprotein</keyword>
<dbReference type="EMBL" id="JARIHO010000016">
    <property type="protein sequence ID" value="KAJ7349380.1"/>
    <property type="molecule type" value="Genomic_DNA"/>
</dbReference>
<evidence type="ECO:0000256" key="7">
    <source>
        <dbReference type="SAM" id="MobiDB-lite"/>
    </source>
</evidence>
<evidence type="ECO:0000256" key="6">
    <source>
        <dbReference type="ARBA" id="ARBA00023180"/>
    </source>
</evidence>
<keyword evidence="10" id="KW-1185">Reference proteome</keyword>
<evidence type="ECO:0000256" key="4">
    <source>
        <dbReference type="ARBA" id="ARBA00022989"/>
    </source>
</evidence>
<dbReference type="GO" id="GO:0035269">
    <property type="term" value="P:protein O-linked glycosylation via mannose"/>
    <property type="evidence" value="ECO:0007669"/>
    <property type="project" value="TreeGrafter"/>
</dbReference>
<gene>
    <name evidence="9" type="ORF">DFH08DRAFT_865256</name>
</gene>
<dbReference type="AlphaFoldDB" id="A0AAD7A4K5"/>
<evidence type="ECO:0000256" key="1">
    <source>
        <dbReference type="ARBA" id="ARBA00004606"/>
    </source>
</evidence>
<evidence type="ECO:0000313" key="9">
    <source>
        <dbReference type="EMBL" id="KAJ7349380.1"/>
    </source>
</evidence>
<evidence type="ECO:0008006" key="11">
    <source>
        <dbReference type="Google" id="ProtNLM"/>
    </source>
</evidence>
<accession>A0AAD7A4K5</accession>
<dbReference type="GO" id="GO:0015020">
    <property type="term" value="F:glucuronosyltransferase activity"/>
    <property type="evidence" value="ECO:0007669"/>
    <property type="project" value="TreeGrafter"/>
</dbReference>
<evidence type="ECO:0000256" key="5">
    <source>
        <dbReference type="ARBA" id="ARBA00023136"/>
    </source>
</evidence>
<dbReference type="SUPFAM" id="SSF53448">
    <property type="entry name" value="Nucleotide-diphospho-sugar transferases"/>
    <property type="match status" value="1"/>
</dbReference>
<dbReference type="GO" id="GO:0042285">
    <property type="term" value="F:xylosyltransferase activity"/>
    <property type="evidence" value="ECO:0007669"/>
    <property type="project" value="TreeGrafter"/>
</dbReference>
<protein>
    <recommendedName>
        <fullName evidence="11">Glycosyltransferase family 8 protein</fullName>
    </recommendedName>
</protein>
<keyword evidence="5 8" id="KW-0472">Membrane</keyword>
<dbReference type="InterPro" id="IPR029044">
    <property type="entry name" value="Nucleotide-diphossugar_trans"/>
</dbReference>
<feature type="region of interest" description="Disordered" evidence="7">
    <location>
        <begin position="1"/>
        <end position="35"/>
    </location>
</feature>
<comment type="caution">
    <text evidence="9">The sequence shown here is derived from an EMBL/GenBank/DDBJ whole genome shotgun (WGS) entry which is preliminary data.</text>
</comment>
<evidence type="ECO:0000256" key="3">
    <source>
        <dbReference type="ARBA" id="ARBA00022968"/>
    </source>
</evidence>
<dbReference type="PANTHER" id="PTHR12270:SF25">
    <property type="entry name" value="GLYCOSYLTRANSFERASE-LIKE PROTEIN LARGE"/>
    <property type="match status" value="1"/>
</dbReference>
<sequence length="490" mass="54889">MEDRGGSTRSASLPGVSSPLARLLESPHSPTTSRRYGLARNRKFIALGAAALSVTFFLVLRDLTASSTQPEVWELATPPPPPLEAVEPITRTVVATVTSILATTLSGPTVTTTLSAPPVIETVQVAPRVEPVVFVLIAWSEDAASEAALLVKSILIYNSGPSEFHIICDDPAEKYLRARLSLVKRPQHPLIVRFYQPSWQSMLDRIEREGSIKTDHSAGISGLMKLFIHEILPPSVKKAIFVDSDSILIADPRLMWEIWDSAKPSTAFIMASHSDQHAEEWHDASRICSCVMMLNLEKFRQLRLMDSSIYRDDTSGLFPTALAPSAFRAMYGTPTGENGRYDNVRLGDQGYWWAIVDHNRDLFEHLSFDFEVTSCLLESYMTGLGDDTVTEEVELSRQIYTNSTPQEGIAVLPKLLHFNCLHGTPRYMEWPGWNDPENYLNHRWGAAVRYHHGFKWIWLNKGKEENVPDITTTSVVFADELFAQSQHHTT</sequence>
<dbReference type="GO" id="GO:0016020">
    <property type="term" value="C:membrane"/>
    <property type="evidence" value="ECO:0007669"/>
    <property type="project" value="UniProtKB-SubCell"/>
</dbReference>